<reference evidence="8 9" key="1">
    <citation type="submission" date="2017-07" db="EMBL/GenBank/DDBJ databases">
        <title>Isolation and whole genome analysis of endospore-forming bacteria from heroin.</title>
        <authorList>
            <person name="Kalinowski J."/>
            <person name="Ahrens B."/>
            <person name="Al-Dilaimi A."/>
            <person name="Winkler A."/>
            <person name="Wibberg D."/>
            <person name="Schleenbecker U."/>
            <person name="Ruckert C."/>
            <person name="Wolfel R."/>
            <person name="Grass G."/>
        </authorList>
    </citation>
    <scope>NUCLEOTIDE SEQUENCE [LARGE SCALE GENOMIC DNA]</scope>
    <source>
        <strain evidence="8 9">7521-2</strain>
    </source>
</reference>
<evidence type="ECO:0000313" key="9">
    <source>
        <dbReference type="Proteomes" id="UP000216961"/>
    </source>
</evidence>
<dbReference type="GO" id="GO:0008360">
    <property type="term" value="P:regulation of cell shape"/>
    <property type="evidence" value="ECO:0007669"/>
    <property type="project" value="UniProtKB-KW"/>
</dbReference>
<evidence type="ECO:0000256" key="7">
    <source>
        <dbReference type="RuleBase" id="RU004016"/>
    </source>
</evidence>
<accession>A0A268FHS9</accession>
<dbReference type="EMBL" id="NPBQ01000016">
    <property type="protein sequence ID" value="PAD84925.1"/>
    <property type="molecule type" value="Genomic_DNA"/>
</dbReference>
<evidence type="ECO:0000256" key="4">
    <source>
        <dbReference type="ARBA" id="ARBA00022960"/>
    </source>
</evidence>
<evidence type="ECO:0000313" key="8">
    <source>
        <dbReference type="EMBL" id="PAD84925.1"/>
    </source>
</evidence>
<dbReference type="Pfam" id="PF00768">
    <property type="entry name" value="Peptidase_S11"/>
    <property type="match status" value="1"/>
</dbReference>
<keyword evidence="5" id="KW-0573">Peptidoglycan synthesis</keyword>
<keyword evidence="3" id="KW-0378">Hydrolase</keyword>
<dbReference type="Proteomes" id="UP000216961">
    <property type="component" value="Unassembled WGS sequence"/>
</dbReference>
<dbReference type="GO" id="GO:0009252">
    <property type="term" value="P:peptidoglycan biosynthetic process"/>
    <property type="evidence" value="ECO:0007669"/>
    <property type="project" value="UniProtKB-KW"/>
</dbReference>
<keyword evidence="2" id="KW-0732">Signal</keyword>
<organism evidence="8 9">
    <name type="scientific">Niallia circulans</name>
    <name type="common">Bacillus circulans</name>
    <dbReference type="NCBI Taxonomy" id="1397"/>
    <lineage>
        <taxon>Bacteria</taxon>
        <taxon>Bacillati</taxon>
        <taxon>Bacillota</taxon>
        <taxon>Bacilli</taxon>
        <taxon>Bacillales</taxon>
        <taxon>Bacillaceae</taxon>
        <taxon>Niallia</taxon>
    </lineage>
</organism>
<protein>
    <submittedName>
        <fullName evidence="8">Peptidase S11</fullName>
    </submittedName>
</protein>
<dbReference type="Gene3D" id="3.40.710.10">
    <property type="entry name" value="DD-peptidase/beta-lactamase superfamily"/>
    <property type="match status" value="1"/>
</dbReference>
<evidence type="ECO:0000256" key="3">
    <source>
        <dbReference type="ARBA" id="ARBA00022801"/>
    </source>
</evidence>
<dbReference type="KEGG" id="bcir:C2I06_05905"/>
<evidence type="ECO:0000256" key="6">
    <source>
        <dbReference type="ARBA" id="ARBA00023316"/>
    </source>
</evidence>
<dbReference type="GO" id="GO:0009002">
    <property type="term" value="F:serine-type D-Ala-D-Ala carboxypeptidase activity"/>
    <property type="evidence" value="ECO:0007669"/>
    <property type="project" value="InterPro"/>
</dbReference>
<keyword evidence="4" id="KW-0133">Cell shape</keyword>
<dbReference type="GO" id="GO:0071555">
    <property type="term" value="P:cell wall organization"/>
    <property type="evidence" value="ECO:0007669"/>
    <property type="project" value="UniProtKB-KW"/>
</dbReference>
<dbReference type="PANTHER" id="PTHR21581">
    <property type="entry name" value="D-ALANYL-D-ALANINE CARBOXYPEPTIDASE"/>
    <property type="match status" value="1"/>
</dbReference>
<evidence type="ECO:0000256" key="2">
    <source>
        <dbReference type="ARBA" id="ARBA00022729"/>
    </source>
</evidence>
<dbReference type="InterPro" id="IPR001967">
    <property type="entry name" value="Peptidase_S11_N"/>
</dbReference>
<comment type="caution">
    <text evidence="8">The sequence shown here is derived from an EMBL/GenBank/DDBJ whole genome shotgun (WGS) entry which is preliminary data.</text>
</comment>
<dbReference type="SUPFAM" id="SSF56601">
    <property type="entry name" value="beta-lactamase/transpeptidase-like"/>
    <property type="match status" value="1"/>
</dbReference>
<keyword evidence="6" id="KW-0961">Cell wall biogenesis/degradation</keyword>
<dbReference type="RefSeq" id="WP_095328754.1">
    <property type="nucleotide sequence ID" value="NZ_CP026031.1"/>
</dbReference>
<dbReference type="InterPro" id="IPR018044">
    <property type="entry name" value="Peptidase_S11"/>
</dbReference>
<comment type="similarity">
    <text evidence="1 7">Belongs to the peptidase S11 family.</text>
</comment>
<proteinExistence type="inferred from homology"/>
<dbReference type="PRINTS" id="PR00725">
    <property type="entry name" value="DADACBPTASE1"/>
</dbReference>
<dbReference type="AlphaFoldDB" id="A0A268FHS9"/>
<evidence type="ECO:0000256" key="5">
    <source>
        <dbReference type="ARBA" id="ARBA00022984"/>
    </source>
</evidence>
<gene>
    <name evidence="8" type="ORF">CHH57_02525</name>
</gene>
<dbReference type="InterPro" id="IPR012338">
    <property type="entry name" value="Beta-lactam/transpept-like"/>
</dbReference>
<evidence type="ECO:0000256" key="1">
    <source>
        <dbReference type="ARBA" id="ARBA00007164"/>
    </source>
</evidence>
<name>A0A268FHS9_NIACI</name>
<dbReference type="GO" id="GO:0006508">
    <property type="term" value="P:proteolysis"/>
    <property type="evidence" value="ECO:0007669"/>
    <property type="project" value="InterPro"/>
</dbReference>
<sequence length="383" mass="42839">MKETTIVFCFVLLLFCFPAISNAKDNKEPELISEAAFLLDSDTGAVLYEKNGYKKMYPASLTKIATAIYAIEHGKLDDIVTVSENAYSAEGTRVYLEKGEQVTLRHLLDGMLINSGNDAAIAIAEYLDGSISNFETNINKYLKEKVNVHSTHFKNPNGLFDKDHYTTANDLALITQYAMKNETFREIFGTDELKWDGLSWDTTLVSHHQMVNGSRPYDKVTGGKTGFVDESKQTLATTAENGELSLIAIILKGTYKQDVYNDTEELMDYGFSQYMHKLVPGGKSFFAKGTTYETSDEVNITVPRTKGKEEVSSSGVLMIKNENDDIIQSVQLANAEPAEETFKKNISDEAGRDEKKSSFPGIVFLIPFAIYFIYVIRKKAIKR</sequence>
<dbReference type="PANTHER" id="PTHR21581:SF33">
    <property type="entry name" value="D-ALANYL-D-ALANINE CARBOXYPEPTIDASE DACB"/>
    <property type="match status" value="1"/>
</dbReference>